<comment type="caution">
    <text evidence="3">The sequence shown here is derived from an EMBL/GenBank/DDBJ whole genome shotgun (WGS) entry which is preliminary data.</text>
</comment>
<gene>
    <name evidence="3" type="ORF">BE08_43165</name>
</gene>
<dbReference type="EMBL" id="JELY01003408">
    <property type="protein sequence ID" value="KYF49131.1"/>
    <property type="molecule type" value="Genomic_DNA"/>
</dbReference>
<name>A0A150P1S1_SORCE</name>
<evidence type="ECO:0000313" key="3">
    <source>
        <dbReference type="EMBL" id="KYF49131.1"/>
    </source>
</evidence>
<evidence type="ECO:0000256" key="2">
    <source>
        <dbReference type="SAM" id="SignalP"/>
    </source>
</evidence>
<feature type="compositionally biased region" description="Low complexity" evidence="1">
    <location>
        <begin position="223"/>
        <end position="233"/>
    </location>
</feature>
<feature type="chain" id="PRO_5007565481" description="PEGA domain-containing protein" evidence="2">
    <location>
        <begin position="26"/>
        <end position="372"/>
    </location>
</feature>
<evidence type="ECO:0008006" key="5">
    <source>
        <dbReference type="Google" id="ProtNLM"/>
    </source>
</evidence>
<reference evidence="3 4" key="1">
    <citation type="submission" date="2014-02" db="EMBL/GenBank/DDBJ databases">
        <title>The small core and large imbalanced accessory genome model reveals a collaborative survival strategy of Sorangium cellulosum strains in nature.</title>
        <authorList>
            <person name="Han K."/>
            <person name="Peng R."/>
            <person name="Blom J."/>
            <person name="Li Y.-Z."/>
        </authorList>
    </citation>
    <scope>NUCLEOTIDE SEQUENCE [LARGE SCALE GENOMIC DNA]</scope>
    <source>
        <strain evidence="3 4">So0157-25</strain>
    </source>
</reference>
<dbReference type="SUPFAM" id="SSF48452">
    <property type="entry name" value="TPR-like"/>
    <property type="match status" value="1"/>
</dbReference>
<accession>A0A150P1S1</accession>
<dbReference type="AlphaFoldDB" id="A0A150P1S1"/>
<sequence length="372" mass="39769">MRCSACVLLFSALLAASVGASSASAEDTYPEPGPRDGSTVKDHVRRGRRARDRGKWAEAYAAYKAAFEAADPASSTERERAELAGELGLCELALRKYRDAAEHLAFSLEQRTALPLALQLRFEKGEREATRHVATLLLSVDPPDAEVLVDGKRLGRVARTYKLFLEPGQRMVRAFAPGRQDGFHEFGAVAATAYNVRMPLPRLAVSLAPESAPGSPKETSTTRSASPVVRAPAPSPWASWPGTLRIAGIATTTATLSVGAVFMIRASTLDGDASEQRAGLTRGRPSSSSMCWQASQRSSCGDLRRLLDERNLSDGLGTALLITGGVLGAATAASLFTDFSFLGFSPAQERDRIHISPVATGRETGVRIEGLW</sequence>
<proteinExistence type="predicted"/>
<dbReference type="Gene3D" id="1.25.40.10">
    <property type="entry name" value="Tetratricopeptide repeat domain"/>
    <property type="match status" value="1"/>
</dbReference>
<evidence type="ECO:0000313" key="4">
    <source>
        <dbReference type="Proteomes" id="UP000075420"/>
    </source>
</evidence>
<dbReference type="InterPro" id="IPR011990">
    <property type="entry name" value="TPR-like_helical_dom_sf"/>
</dbReference>
<keyword evidence="2" id="KW-0732">Signal</keyword>
<organism evidence="3 4">
    <name type="scientific">Sorangium cellulosum</name>
    <name type="common">Polyangium cellulosum</name>
    <dbReference type="NCBI Taxonomy" id="56"/>
    <lineage>
        <taxon>Bacteria</taxon>
        <taxon>Pseudomonadati</taxon>
        <taxon>Myxococcota</taxon>
        <taxon>Polyangia</taxon>
        <taxon>Polyangiales</taxon>
        <taxon>Polyangiaceae</taxon>
        <taxon>Sorangium</taxon>
    </lineage>
</organism>
<feature type="signal peptide" evidence="2">
    <location>
        <begin position="1"/>
        <end position="25"/>
    </location>
</feature>
<evidence type="ECO:0000256" key="1">
    <source>
        <dbReference type="SAM" id="MobiDB-lite"/>
    </source>
</evidence>
<feature type="region of interest" description="Disordered" evidence="1">
    <location>
        <begin position="208"/>
        <end position="233"/>
    </location>
</feature>
<feature type="region of interest" description="Disordered" evidence="1">
    <location>
        <begin position="23"/>
        <end position="49"/>
    </location>
</feature>
<protein>
    <recommendedName>
        <fullName evidence="5">PEGA domain-containing protein</fullName>
    </recommendedName>
</protein>
<dbReference type="Proteomes" id="UP000075420">
    <property type="component" value="Unassembled WGS sequence"/>
</dbReference>